<evidence type="ECO:0000256" key="1">
    <source>
        <dbReference type="SAM" id="MobiDB-lite"/>
    </source>
</evidence>
<gene>
    <name evidence="2" type="ORF">H920_15742</name>
</gene>
<feature type="region of interest" description="Disordered" evidence="1">
    <location>
        <begin position="13"/>
        <end position="105"/>
    </location>
</feature>
<dbReference type="EMBL" id="KN123913">
    <property type="protein sequence ID" value="KFO22878.1"/>
    <property type="molecule type" value="Genomic_DNA"/>
</dbReference>
<dbReference type="Proteomes" id="UP000028990">
    <property type="component" value="Unassembled WGS sequence"/>
</dbReference>
<keyword evidence="3" id="KW-1185">Reference proteome</keyword>
<evidence type="ECO:0000313" key="2">
    <source>
        <dbReference type="EMBL" id="KFO22878.1"/>
    </source>
</evidence>
<dbReference type="InterPro" id="IPR029222">
    <property type="entry name" value="VCF1/2-like"/>
</dbReference>
<dbReference type="Pfam" id="PF15434">
    <property type="entry name" value="FAM104"/>
    <property type="match status" value="1"/>
</dbReference>
<organism evidence="2 3">
    <name type="scientific">Fukomys damarensis</name>
    <name type="common">Damaraland mole rat</name>
    <name type="synonym">Cryptomys damarensis</name>
    <dbReference type="NCBI Taxonomy" id="885580"/>
    <lineage>
        <taxon>Eukaryota</taxon>
        <taxon>Metazoa</taxon>
        <taxon>Chordata</taxon>
        <taxon>Craniata</taxon>
        <taxon>Vertebrata</taxon>
        <taxon>Euteleostomi</taxon>
        <taxon>Mammalia</taxon>
        <taxon>Eutheria</taxon>
        <taxon>Euarchontoglires</taxon>
        <taxon>Glires</taxon>
        <taxon>Rodentia</taxon>
        <taxon>Hystricomorpha</taxon>
        <taxon>Bathyergidae</taxon>
        <taxon>Fukomys</taxon>
    </lineage>
</organism>
<dbReference type="STRING" id="885580.ENSFDAP00000017663"/>
<dbReference type="AlphaFoldDB" id="A0A091CXB0"/>
<protein>
    <submittedName>
        <fullName evidence="2">E3 ubiquitin-protein ligase parkin</fullName>
    </submittedName>
</protein>
<sequence>MAMKKIIIPLLPSSKRIGGNPVFQNSWDTESWSSDSGRSSSRRTSIPSPDSANGPNCDLEQQSIVHIVQKPGRKDQEKNPPGGDKTRNTLGASSRETKSLTRMDLSSSVLPADSVGLAVILDTDSRNNSAAVRNPECQYYKTLMEISMKPLAMIEQGKRGAEVQQPTTASMFTAKSLVKGYSQESSGYSVPPANKPPSPWPSSYKWPQAIHLKTQLVYVLEGFNFQKNIIVLMALRSSSNTQLSFPDSVDEPFRAFSDNEQPAAALMP</sequence>
<feature type="compositionally biased region" description="Low complexity" evidence="1">
    <location>
        <begin position="31"/>
        <end position="51"/>
    </location>
</feature>
<proteinExistence type="predicted"/>
<name>A0A091CXB0_FUKDA</name>
<reference evidence="2 3" key="1">
    <citation type="submission" date="2013-11" db="EMBL/GenBank/DDBJ databases">
        <title>The Damaraland mole rat (Fukomys damarensis) genome and evolution of African mole rats.</title>
        <authorList>
            <person name="Gladyshev V.N."/>
            <person name="Fang X."/>
        </authorList>
    </citation>
    <scope>NUCLEOTIDE SEQUENCE [LARGE SCALE GENOMIC DNA]</scope>
    <source>
        <tissue evidence="2">Liver</tissue>
    </source>
</reference>
<accession>A0A091CXB0</accession>
<evidence type="ECO:0000313" key="3">
    <source>
        <dbReference type="Proteomes" id="UP000028990"/>
    </source>
</evidence>